<gene>
    <name evidence="4" type="ORF">I6L54_14645</name>
</gene>
<name>A0ABX8K5I5_9ENTR</name>
<evidence type="ECO:0000313" key="4">
    <source>
        <dbReference type="EMBL" id="QXA43231.1"/>
    </source>
</evidence>
<proteinExistence type="predicted"/>
<keyword evidence="5" id="KW-1185">Reference proteome</keyword>
<dbReference type="EMBL" id="CP077262">
    <property type="protein sequence ID" value="QXA43231.1"/>
    <property type="molecule type" value="Genomic_DNA"/>
</dbReference>
<evidence type="ECO:0008006" key="6">
    <source>
        <dbReference type="Google" id="ProtNLM"/>
    </source>
</evidence>
<evidence type="ECO:0000256" key="1">
    <source>
        <dbReference type="ARBA" id="ARBA00023015"/>
    </source>
</evidence>
<dbReference type="InterPro" id="IPR008920">
    <property type="entry name" value="TF_FadR/GntR_C"/>
</dbReference>
<sequence length="74" mass="8504">MFEPNAVNVTARDLAAIEDGVWETERAVEQHLLLLEAIRLRQGATAREYMRNIILSAANRHLWETLPEKYADLV</sequence>
<evidence type="ECO:0000256" key="2">
    <source>
        <dbReference type="ARBA" id="ARBA00023125"/>
    </source>
</evidence>
<protein>
    <recommendedName>
        <fullName evidence="6">Transcriptional regulator</fullName>
    </recommendedName>
</protein>
<reference evidence="4 5" key="1">
    <citation type="submission" date="2021-06" db="EMBL/GenBank/DDBJ databases">
        <title>FDA dAtabase for Regulatory Grade micrObial Sequences (FDA-ARGOS): Supporting development and validation of Infectious Disease Dx tests.</title>
        <authorList>
            <person name="Sproer C."/>
            <person name="Gronow S."/>
            <person name="Severitt S."/>
            <person name="Schroder I."/>
            <person name="Tallon L."/>
            <person name="Sadzewicz L."/>
            <person name="Zhao X."/>
            <person name="Boylan J."/>
            <person name="Ott S."/>
            <person name="Bowen H."/>
            <person name="Vavikolanu K."/>
            <person name="Mehta A."/>
            <person name="Aluvathingal J."/>
            <person name="Nadendla S."/>
            <person name="Lowell S."/>
            <person name="Myers T."/>
            <person name="Yan Y."/>
        </authorList>
    </citation>
    <scope>NUCLEOTIDE SEQUENCE [LARGE SCALE GENOMIC DNA]</scope>
    <source>
        <strain evidence="4 5">FDAARGOS 1424</strain>
    </source>
</reference>
<dbReference type="Gene3D" id="1.20.120.530">
    <property type="entry name" value="GntR ligand-binding domain-like"/>
    <property type="match status" value="1"/>
</dbReference>
<evidence type="ECO:0000256" key="3">
    <source>
        <dbReference type="ARBA" id="ARBA00023163"/>
    </source>
</evidence>
<dbReference type="Proteomes" id="UP000683579">
    <property type="component" value="Chromosome"/>
</dbReference>
<keyword evidence="1" id="KW-0805">Transcription regulation</keyword>
<organism evidence="4 5">
    <name type="scientific">Citrobacter pasteurii</name>
    <dbReference type="NCBI Taxonomy" id="1563222"/>
    <lineage>
        <taxon>Bacteria</taxon>
        <taxon>Pseudomonadati</taxon>
        <taxon>Pseudomonadota</taxon>
        <taxon>Gammaproteobacteria</taxon>
        <taxon>Enterobacterales</taxon>
        <taxon>Enterobacteriaceae</taxon>
        <taxon>Citrobacter</taxon>
    </lineage>
</organism>
<evidence type="ECO:0000313" key="5">
    <source>
        <dbReference type="Proteomes" id="UP000683579"/>
    </source>
</evidence>
<accession>A0ABX8K5I5</accession>
<keyword evidence="2" id="KW-0238">DNA-binding</keyword>
<keyword evidence="3" id="KW-0804">Transcription</keyword>
<dbReference type="RefSeq" id="WP_005122848.1">
    <property type="nucleotide sequence ID" value="NZ_CDHL01000051.1"/>
</dbReference>